<comment type="caution">
    <text evidence="4">The sequence shown here is derived from an EMBL/GenBank/DDBJ whole genome shotgun (WGS) entry which is preliminary data.</text>
</comment>
<dbReference type="FunFam" id="1.25.40.20:FF:000205">
    <property type="entry name" value="Fem-1 homolog B"/>
    <property type="match status" value="1"/>
</dbReference>
<proteinExistence type="predicted"/>
<name>A0ABD0LQ91_9CAEN</name>
<keyword evidence="5" id="KW-1185">Reference proteome</keyword>
<evidence type="ECO:0000256" key="1">
    <source>
        <dbReference type="ARBA" id="ARBA00022737"/>
    </source>
</evidence>
<feature type="repeat" description="ANK" evidence="3">
    <location>
        <begin position="195"/>
        <end position="227"/>
    </location>
</feature>
<dbReference type="Gene3D" id="1.25.40.20">
    <property type="entry name" value="Ankyrin repeat-containing domain"/>
    <property type="match status" value="3"/>
</dbReference>
<evidence type="ECO:0000256" key="2">
    <source>
        <dbReference type="ARBA" id="ARBA00023043"/>
    </source>
</evidence>
<dbReference type="PANTHER" id="PTHR24126:SF14">
    <property type="entry name" value="ANK_REP_REGION DOMAIN-CONTAINING PROTEIN"/>
    <property type="match status" value="1"/>
</dbReference>
<dbReference type="EMBL" id="JACVVK020000030">
    <property type="protein sequence ID" value="KAK7501623.1"/>
    <property type="molecule type" value="Genomic_DNA"/>
</dbReference>
<reference evidence="4 5" key="1">
    <citation type="journal article" date="2023" name="Sci. Data">
        <title>Genome assembly of the Korean intertidal mud-creeper Batillaria attramentaria.</title>
        <authorList>
            <person name="Patra A.K."/>
            <person name="Ho P.T."/>
            <person name="Jun S."/>
            <person name="Lee S.J."/>
            <person name="Kim Y."/>
            <person name="Won Y.J."/>
        </authorList>
    </citation>
    <scope>NUCLEOTIDE SEQUENCE [LARGE SCALE GENOMIC DNA]</scope>
    <source>
        <strain evidence="4">Wonlab-2016</strain>
    </source>
</reference>
<evidence type="ECO:0000313" key="4">
    <source>
        <dbReference type="EMBL" id="KAK7501623.1"/>
    </source>
</evidence>
<organism evidence="4 5">
    <name type="scientific">Batillaria attramentaria</name>
    <dbReference type="NCBI Taxonomy" id="370345"/>
    <lineage>
        <taxon>Eukaryota</taxon>
        <taxon>Metazoa</taxon>
        <taxon>Spiralia</taxon>
        <taxon>Lophotrochozoa</taxon>
        <taxon>Mollusca</taxon>
        <taxon>Gastropoda</taxon>
        <taxon>Caenogastropoda</taxon>
        <taxon>Sorbeoconcha</taxon>
        <taxon>Cerithioidea</taxon>
        <taxon>Batillariidae</taxon>
        <taxon>Batillaria</taxon>
    </lineage>
</organism>
<dbReference type="SMART" id="SM00248">
    <property type="entry name" value="ANK"/>
    <property type="match status" value="8"/>
</dbReference>
<dbReference type="Pfam" id="PF12796">
    <property type="entry name" value="Ank_2"/>
    <property type="match status" value="2"/>
</dbReference>
<dbReference type="PANTHER" id="PTHR24126">
    <property type="entry name" value="ANKYRIN REPEAT, PH AND SEC7 DOMAIN CONTAINING PROTEIN SECG-RELATED"/>
    <property type="match status" value="1"/>
</dbReference>
<dbReference type="PROSITE" id="PS50088">
    <property type="entry name" value="ANK_REPEAT"/>
    <property type="match status" value="5"/>
</dbReference>
<dbReference type="SUPFAM" id="SSF48403">
    <property type="entry name" value="Ankyrin repeat"/>
    <property type="match status" value="1"/>
</dbReference>
<evidence type="ECO:0000313" key="5">
    <source>
        <dbReference type="Proteomes" id="UP001519460"/>
    </source>
</evidence>
<dbReference type="InterPro" id="IPR002110">
    <property type="entry name" value="Ankyrin_rpt"/>
</dbReference>
<keyword evidence="2 3" id="KW-0040">ANK repeat</keyword>
<keyword evidence="1" id="KW-0677">Repeat</keyword>
<dbReference type="Proteomes" id="UP001519460">
    <property type="component" value="Unassembled WGS sequence"/>
</dbReference>
<sequence>MGSDFTPEMIAILKGKVYQAARDGMAISIFAMLWNLDRHIVNEVLEHHTEEDGQKTTPLIIAARNGEEKVVQVLLSNFNVNIEQSGVVKFDGYVIEGATALWCAAGAGHFGVVRCLIEHGADVNHPTLTNSTPLRAACFDGRLDIVRFLVEHKADLTIANKYNNTCLMISCYKGHREVVTFLLEKGADPDCKAHCGATALHFSSECGHLDIVKELIRFGASMLKNDHNMTPLTIAAECGKEEVVEYLISLPDCTREEKIDALELLGASFANDKENYNLGKAYYYLHLAMRERHLDANNIIPKPEYPPVTAYENHRECQTLEDLEAIHHNSAAIHMESLTIRERILGPDNPEVPHPVIFRGAVFADSARFDRCIALWMHAMELRQRNNRTISKDLLRFSQVFSQMVHLGVQLDFSHVEGVFQHAVMELERDVERAHREDDDKDTMTEIYQANIHTCLYLLVIAIKIFKSREEVERLHRLVYLFLKQRPALRNGYTPLHMAVDSATLVDDFHVNDIVKFPSADLAIMLVNCGADVNALDLRGNTPLHIIVRYSEPINDFDTLLQVMLVLINGGAHMDICNHERKTPIECTTTGVAEVILRQHSQLSLKCLAARTIKDYNVTYRSLVPSFLEEFISLH</sequence>
<accession>A0ABD0LQ91</accession>
<gene>
    <name evidence="4" type="ORF">BaRGS_00007054</name>
</gene>
<dbReference type="InterPro" id="IPR036770">
    <property type="entry name" value="Ankyrin_rpt-contain_sf"/>
</dbReference>
<dbReference type="AlphaFoldDB" id="A0ABD0LQ91"/>
<dbReference type="Pfam" id="PF00023">
    <property type="entry name" value="Ank"/>
    <property type="match status" value="2"/>
</dbReference>
<protein>
    <submittedName>
        <fullName evidence="4">Uncharacterized protein</fullName>
    </submittedName>
</protein>
<feature type="repeat" description="ANK" evidence="3">
    <location>
        <begin position="96"/>
        <end position="128"/>
    </location>
</feature>
<feature type="repeat" description="ANK" evidence="3">
    <location>
        <begin position="129"/>
        <end position="161"/>
    </location>
</feature>
<feature type="repeat" description="ANK" evidence="3">
    <location>
        <begin position="162"/>
        <end position="194"/>
    </location>
</feature>
<dbReference type="PROSITE" id="PS50297">
    <property type="entry name" value="ANK_REP_REGION"/>
    <property type="match status" value="4"/>
</dbReference>
<feature type="repeat" description="ANK" evidence="3">
    <location>
        <begin position="491"/>
        <end position="538"/>
    </location>
</feature>
<evidence type="ECO:0000256" key="3">
    <source>
        <dbReference type="PROSITE-ProRule" id="PRU00023"/>
    </source>
</evidence>